<dbReference type="InterPro" id="IPR051541">
    <property type="entry name" value="PTS_SugarTrans_NitroReg"/>
</dbReference>
<dbReference type="Proteomes" id="UP000237889">
    <property type="component" value="Chromosome"/>
</dbReference>
<sequence>MPLPDIIAEGAIIPALRATSKKHLLQELAARAAALTGRPAQDIFDTLNERETLGSTGAGSGIAIPHGKLPKLERVFGLFARLERPVDFDAIDGQPVDLVFTLLAPEGAGADHLKALSRIARLTRDPGNVQKLRNARDEATLRALLASPPETHAA</sequence>
<dbReference type="CDD" id="cd00211">
    <property type="entry name" value="PTS_IIA_fru"/>
    <property type="match status" value="1"/>
</dbReference>
<dbReference type="InterPro" id="IPR006320">
    <property type="entry name" value="PTS_Nitro_regul"/>
</dbReference>
<evidence type="ECO:0000313" key="3">
    <source>
        <dbReference type="Proteomes" id="UP000237889"/>
    </source>
</evidence>
<dbReference type="AlphaFoldDB" id="A0A2S0NI42"/>
<evidence type="ECO:0000313" key="2">
    <source>
        <dbReference type="EMBL" id="AVO47767.1"/>
    </source>
</evidence>
<dbReference type="GO" id="GO:0030295">
    <property type="term" value="F:protein kinase activator activity"/>
    <property type="evidence" value="ECO:0007669"/>
    <property type="project" value="TreeGrafter"/>
</dbReference>
<dbReference type="KEGG" id="phr:C6569_18830"/>
<dbReference type="PANTHER" id="PTHR47738:SF1">
    <property type="entry name" value="NITROGEN REGULATORY PROTEIN"/>
    <property type="match status" value="1"/>
</dbReference>
<dbReference type="EMBL" id="CP027668">
    <property type="protein sequence ID" value="AVO47767.1"/>
    <property type="molecule type" value="Genomic_DNA"/>
</dbReference>
<dbReference type="PANTHER" id="PTHR47738">
    <property type="entry name" value="PTS SYSTEM FRUCTOSE-LIKE EIIA COMPONENT-RELATED"/>
    <property type="match status" value="1"/>
</dbReference>
<dbReference type="GO" id="GO:0009401">
    <property type="term" value="P:phosphoenolpyruvate-dependent sugar phosphotransferase system"/>
    <property type="evidence" value="ECO:0007669"/>
    <property type="project" value="InterPro"/>
</dbReference>
<name>A0A2S0NI42_9HYPH</name>
<evidence type="ECO:0000259" key="1">
    <source>
        <dbReference type="PROSITE" id="PS51094"/>
    </source>
</evidence>
<dbReference type="Pfam" id="PF00359">
    <property type="entry name" value="PTS_EIIA_2"/>
    <property type="match status" value="1"/>
</dbReference>
<dbReference type="OrthoDB" id="95460at2"/>
<dbReference type="SUPFAM" id="SSF55804">
    <property type="entry name" value="Phoshotransferase/anion transport protein"/>
    <property type="match status" value="1"/>
</dbReference>
<dbReference type="PROSITE" id="PS51094">
    <property type="entry name" value="PTS_EIIA_TYPE_2"/>
    <property type="match status" value="1"/>
</dbReference>
<dbReference type="NCBIfam" id="TIGR01419">
    <property type="entry name" value="nitro_reg_IIA"/>
    <property type="match status" value="1"/>
</dbReference>
<organism evidence="2 3">
    <name type="scientific">Phreatobacter cathodiphilus</name>
    <dbReference type="NCBI Taxonomy" id="1868589"/>
    <lineage>
        <taxon>Bacteria</taxon>
        <taxon>Pseudomonadati</taxon>
        <taxon>Pseudomonadota</taxon>
        <taxon>Alphaproteobacteria</taxon>
        <taxon>Hyphomicrobiales</taxon>
        <taxon>Phreatobacteraceae</taxon>
        <taxon>Phreatobacter</taxon>
    </lineage>
</organism>
<reference evidence="2 3" key="1">
    <citation type="submission" date="2018-03" db="EMBL/GenBank/DDBJ databases">
        <title>Genome sequencing of Phreatobacter sp.</title>
        <authorList>
            <person name="Kim S.-J."/>
            <person name="Heo J."/>
            <person name="Kwon S.-W."/>
        </authorList>
    </citation>
    <scope>NUCLEOTIDE SEQUENCE [LARGE SCALE GENOMIC DNA]</scope>
    <source>
        <strain evidence="2 3">S-12</strain>
    </source>
</reference>
<gene>
    <name evidence="2" type="primary">ptsN</name>
    <name evidence="2" type="ORF">C6569_18830</name>
</gene>
<keyword evidence="3" id="KW-1185">Reference proteome</keyword>
<accession>A0A2S0NI42</accession>
<dbReference type="GO" id="GO:0008982">
    <property type="term" value="F:protein-N(PI)-phosphohistidine-sugar phosphotransferase activity"/>
    <property type="evidence" value="ECO:0007669"/>
    <property type="project" value="InterPro"/>
</dbReference>
<feature type="domain" description="PTS EIIA type-2" evidence="1">
    <location>
        <begin position="5"/>
        <end position="148"/>
    </location>
</feature>
<dbReference type="RefSeq" id="WP_106751137.1">
    <property type="nucleotide sequence ID" value="NZ_CP027668.1"/>
</dbReference>
<protein>
    <submittedName>
        <fullName evidence="2">PTS IIA-like nitrogen-regulatory protein PtsN</fullName>
    </submittedName>
</protein>
<proteinExistence type="predicted"/>
<dbReference type="InterPro" id="IPR016152">
    <property type="entry name" value="PTrfase/Anion_transptr"/>
</dbReference>
<dbReference type="Gene3D" id="3.40.930.10">
    <property type="entry name" value="Mannitol-specific EII, Chain A"/>
    <property type="match status" value="1"/>
</dbReference>
<dbReference type="InterPro" id="IPR002178">
    <property type="entry name" value="PTS_EIIA_type-2_dom"/>
</dbReference>